<accession>A0ABV4KY49</accession>
<dbReference type="Proteomes" id="UP001569175">
    <property type="component" value="Unassembled WGS sequence"/>
</dbReference>
<protein>
    <submittedName>
        <fullName evidence="2">DUF262 domain-containing protein</fullName>
    </submittedName>
</protein>
<organism evidence="2 3">
    <name type="scientific">Vibrio atlanticus</name>
    <dbReference type="NCBI Taxonomy" id="693153"/>
    <lineage>
        <taxon>Bacteria</taxon>
        <taxon>Pseudomonadati</taxon>
        <taxon>Pseudomonadota</taxon>
        <taxon>Gammaproteobacteria</taxon>
        <taxon>Vibrionales</taxon>
        <taxon>Vibrionaceae</taxon>
        <taxon>Vibrio</taxon>
    </lineage>
</organism>
<dbReference type="PANTHER" id="PTHR39639:SF1">
    <property type="entry name" value="DUF262 DOMAIN-CONTAINING PROTEIN"/>
    <property type="match status" value="1"/>
</dbReference>
<sequence>MSDKDSIDELEIADAIESCDSSYTMSPTSTIRIAKEQYSVFEFIRQIQRRRVDISPDFQRFNAWTLLQKSELIESILMGIPIPMLYLFENEFGQRQVIDGKQRLTAMRSFVENEFRLSGLRMLSQYNGFGFHDLPPIFQAKIEDCQIQTYIVQPPTPEVVKFYIFDRINRGGTQLNQQEMRHALHQGYASELLLNIASEPEFAFFGMTDSHRMRREYMALRHLTFYLCANGYMNIPNDIYDVNELLSLTMKYLNGCNQDFINHLKYQTKKIFRDIHIVLGEKAFIHEEYKNTILISIFEVFSFVFTSPELLGKINSHRDAILNILNVYKTNIAANRDYYGDYSQTITLWHRIEVARKIIEDIKLA</sequence>
<feature type="domain" description="GmrSD restriction endonucleases N-terminal" evidence="1">
    <location>
        <begin position="45"/>
        <end position="185"/>
    </location>
</feature>
<name>A0ABV4KY49_9VIBR</name>
<comment type="caution">
    <text evidence="2">The sequence shown here is derived from an EMBL/GenBank/DDBJ whole genome shotgun (WGS) entry which is preliminary data.</text>
</comment>
<evidence type="ECO:0000313" key="3">
    <source>
        <dbReference type="Proteomes" id="UP001569175"/>
    </source>
</evidence>
<reference evidence="2 3" key="1">
    <citation type="submission" date="2024-06" db="EMBL/GenBank/DDBJ databases">
        <authorList>
            <person name="Steensen K."/>
            <person name="Seneca J."/>
            <person name="Bartlau N."/>
            <person name="Yu A.X."/>
            <person name="Polz M.F."/>
        </authorList>
    </citation>
    <scope>NUCLEOTIDE SEQUENCE [LARGE SCALE GENOMIC DNA]</scope>
    <source>
        <strain evidence="2 3">1F9</strain>
    </source>
</reference>
<proteinExistence type="predicted"/>
<keyword evidence="3" id="KW-1185">Reference proteome</keyword>
<gene>
    <name evidence="2" type="ORF">ACED57_24355</name>
</gene>
<dbReference type="EMBL" id="JBGOOL010000153">
    <property type="protein sequence ID" value="MEZ8056224.1"/>
    <property type="molecule type" value="Genomic_DNA"/>
</dbReference>
<evidence type="ECO:0000313" key="2">
    <source>
        <dbReference type="EMBL" id="MEZ8056224.1"/>
    </source>
</evidence>
<evidence type="ECO:0000259" key="1">
    <source>
        <dbReference type="Pfam" id="PF03235"/>
    </source>
</evidence>
<dbReference type="PANTHER" id="PTHR39639">
    <property type="entry name" value="CHROMOSOME 16, WHOLE GENOME SHOTGUN SEQUENCE"/>
    <property type="match status" value="1"/>
</dbReference>
<dbReference type="Pfam" id="PF03235">
    <property type="entry name" value="GmrSD_N"/>
    <property type="match status" value="1"/>
</dbReference>
<dbReference type="RefSeq" id="WP_371708693.1">
    <property type="nucleotide sequence ID" value="NZ_JBGOOL010000153.1"/>
</dbReference>
<dbReference type="InterPro" id="IPR004919">
    <property type="entry name" value="GmrSD_N"/>
</dbReference>